<dbReference type="EMBL" id="VIEB01000206">
    <property type="protein sequence ID" value="TQE00830.1"/>
    <property type="molecule type" value="Genomic_DNA"/>
</dbReference>
<accession>A0A540MR42</accession>
<protein>
    <submittedName>
        <fullName evidence="1">Uncharacterized protein</fullName>
    </submittedName>
</protein>
<organism evidence="1 2">
    <name type="scientific">Malus baccata</name>
    <name type="common">Siberian crab apple</name>
    <name type="synonym">Pyrus baccata</name>
    <dbReference type="NCBI Taxonomy" id="106549"/>
    <lineage>
        <taxon>Eukaryota</taxon>
        <taxon>Viridiplantae</taxon>
        <taxon>Streptophyta</taxon>
        <taxon>Embryophyta</taxon>
        <taxon>Tracheophyta</taxon>
        <taxon>Spermatophyta</taxon>
        <taxon>Magnoliopsida</taxon>
        <taxon>eudicotyledons</taxon>
        <taxon>Gunneridae</taxon>
        <taxon>Pentapetalae</taxon>
        <taxon>rosids</taxon>
        <taxon>fabids</taxon>
        <taxon>Rosales</taxon>
        <taxon>Rosaceae</taxon>
        <taxon>Amygdaloideae</taxon>
        <taxon>Maleae</taxon>
        <taxon>Malus</taxon>
    </lineage>
</organism>
<dbReference type="Proteomes" id="UP000315295">
    <property type="component" value="Unassembled WGS sequence"/>
</dbReference>
<proteinExistence type="predicted"/>
<evidence type="ECO:0000313" key="1">
    <source>
        <dbReference type="EMBL" id="TQE00830.1"/>
    </source>
</evidence>
<evidence type="ECO:0000313" key="2">
    <source>
        <dbReference type="Proteomes" id="UP000315295"/>
    </source>
</evidence>
<reference evidence="1 2" key="1">
    <citation type="journal article" date="2019" name="G3 (Bethesda)">
        <title>Sequencing of a Wild Apple (Malus baccata) Genome Unravels the Differences Between Cultivated and Wild Apple Species Regarding Disease Resistance and Cold Tolerance.</title>
        <authorList>
            <person name="Chen X."/>
        </authorList>
    </citation>
    <scope>NUCLEOTIDE SEQUENCE [LARGE SCALE GENOMIC DNA]</scope>
    <source>
        <strain evidence="2">cv. Shandingzi</strain>
        <tissue evidence="1">Leaves</tissue>
    </source>
</reference>
<dbReference type="AlphaFoldDB" id="A0A540MR42"/>
<name>A0A540MR42_MALBA</name>
<keyword evidence="2" id="KW-1185">Reference proteome</keyword>
<comment type="caution">
    <text evidence="1">The sequence shown here is derived from an EMBL/GenBank/DDBJ whole genome shotgun (WGS) entry which is preliminary data.</text>
</comment>
<gene>
    <name evidence="1" type="ORF">C1H46_013625</name>
</gene>
<sequence length="88" mass="10354">MIVVMLTTIFIIVEQKYFFETSSKTVHRNVNRVKRNTLQSMSISNEVIQSLVRFKVLKLEGRPRRANPMRSHKLCQPYVLISIRHSPI</sequence>